<evidence type="ECO:0000313" key="12">
    <source>
        <dbReference type="Proteomes" id="UP000244450"/>
    </source>
</evidence>
<dbReference type="InterPro" id="IPR023198">
    <property type="entry name" value="PGP-like_dom2"/>
</dbReference>
<keyword evidence="7" id="KW-0119">Carbohydrate metabolism</keyword>
<dbReference type="PANTHER" id="PTHR46193:SF18">
    <property type="entry name" value="HEXITOL PHOSPHATASE B"/>
    <property type="match status" value="1"/>
</dbReference>
<comment type="catalytic activity">
    <reaction evidence="8">
        <text>beta-D-glucose 1-phosphate = beta-D-glucose 6-phosphate</text>
        <dbReference type="Rhea" id="RHEA:20113"/>
        <dbReference type="ChEBI" id="CHEBI:57684"/>
        <dbReference type="ChEBI" id="CHEBI:58247"/>
        <dbReference type="EC" id="5.4.2.6"/>
    </reaction>
</comment>
<evidence type="ECO:0000256" key="9">
    <source>
        <dbReference type="ARBA" id="ARBA00044968"/>
    </source>
</evidence>
<dbReference type="GO" id="GO:0046872">
    <property type="term" value="F:metal ion binding"/>
    <property type="evidence" value="ECO:0007669"/>
    <property type="project" value="UniProtKB-KW"/>
</dbReference>
<dbReference type="SFLD" id="SFLDG01135">
    <property type="entry name" value="C1.5.6:_HAD__Beta-PGM__Phospha"/>
    <property type="match status" value="1"/>
</dbReference>
<dbReference type="InterPro" id="IPR051600">
    <property type="entry name" value="Beta-PGM-like"/>
</dbReference>
<dbReference type="EMBL" id="QCYK01000002">
    <property type="protein sequence ID" value="PUZ26218.1"/>
    <property type="molecule type" value="Genomic_DNA"/>
</dbReference>
<evidence type="ECO:0000256" key="7">
    <source>
        <dbReference type="ARBA" id="ARBA00023277"/>
    </source>
</evidence>
<dbReference type="SUPFAM" id="SSF56784">
    <property type="entry name" value="HAD-like"/>
    <property type="match status" value="1"/>
</dbReference>
<dbReference type="GO" id="GO:0008801">
    <property type="term" value="F:beta-phosphoglucomutase activity"/>
    <property type="evidence" value="ECO:0007669"/>
    <property type="project" value="UniProtKB-EC"/>
</dbReference>
<dbReference type="AlphaFoldDB" id="A0A2T7BIX2"/>
<dbReference type="EC" id="5.4.2.6" evidence="9"/>
<keyword evidence="3" id="KW-0597">Phosphoprotein</keyword>
<evidence type="ECO:0000256" key="4">
    <source>
        <dbReference type="ARBA" id="ARBA00022723"/>
    </source>
</evidence>
<keyword evidence="12" id="KW-1185">Reference proteome</keyword>
<accession>A0A2T7BIX2</accession>
<dbReference type="SFLD" id="SFLDG01129">
    <property type="entry name" value="C1.5:_HAD__Beta-PGM__Phosphata"/>
    <property type="match status" value="1"/>
</dbReference>
<dbReference type="PRINTS" id="PR00413">
    <property type="entry name" value="HADHALOGNASE"/>
</dbReference>
<dbReference type="InterPro" id="IPR036412">
    <property type="entry name" value="HAD-like_sf"/>
</dbReference>
<dbReference type="SFLD" id="SFLDS00003">
    <property type="entry name" value="Haloacid_Dehalogenase"/>
    <property type="match status" value="1"/>
</dbReference>
<dbReference type="NCBIfam" id="TIGR01509">
    <property type="entry name" value="HAD-SF-IA-v3"/>
    <property type="match status" value="1"/>
</dbReference>
<dbReference type="CDD" id="cd07505">
    <property type="entry name" value="HAD_BPGM-like"/>
    <property type="match status" value="1"/>
</dbReference>
<comment type="caution">
    <text evidence="11">The sequence shown here is derived from an EMBL/GenBank/DDBJ whole genome shotgun (WGS) entry which is preliminary data.</text>
</comment>
<evidence type="ECO:0000256" key="10">
    <source>
        <dbReference type="ARBA" id="ARBA00044991"/>
    </source>
</evidence>
<dbReference type="Pfam" id="PF13419">
    <property type="entry name" value="HAD_2"/>
    <property type="match status" value="1"/>
</dbReference>
<dbReference type="InterPro" id="IPR006439">
    <property type="entry name" value="HAD-SF_hydro_IA"/>
</dbReference>
<organism evidence="11 12">
    <name type="scientific">Chitinophaga parva</name>
    <dbReference type="NCBI Taxonomy" id="2169414"/>
    <lineage>
        <taxon>Bacteria</taxon>
        <taxon>Pseudomonadati</taxon>
        <taxon>Bacteroidota</taxon>
        <taxon>Chitinophagia</taxon>
        <taxon>Chitinophagales</taxon>
        <taxon>Chitinophagaceae</taxon>
        <taxon>Chitinophaga</taxon>
    </lineage>
</organism>
<evidence type="ECO:0000256" key="6">
    <source>
        <dbReference type="ARBA" id="ARBA00023235"/>
    </source>
</evidence>
<protein>
    <recommendedName>
        <fullName evidence="10">Beta-phosphoglucomutase</fullName>
        <ecNumber evidence="9">5.4.2.6</ecNumber>
    </recommendedName>
</protein>
<comment type="cofactor">
    <cofactor evidence="1">
        <name>Mg(2+)</name>
        <dbReference type="ChEBI" id="CHEBI:18420"/>
    </cofactor>
</comment>
<sequence>MLQLDFTPEAYLFDMNGTMIDDMGFHLIAWANVLNNELHANLTDEQVKQQMYGKNEELLARVFGEDHFTQAQADAIAMDKERAYQAAYKPHLQLISGLGPVLAEAQRKGIKMAIGTAAIPFNIDFVLDNLQLREYFPVIVSANDVKQSKPHPEVFLKCAELLGVAPAKCIVFEDAPKGVEAALNAGMKAVAITTLHEAHEFAQYPNILAFVKDYHDPAIRELLER</sequence>
<dbReference type="Proteomes" id="UP000244450">
    <property type="component" value="Unassembled WGS sequence"/>
</dbReference>
<dbReference type="PANTHER" id="PTHR46193">
    <property type="entry name" value="6-PHOSPHOGLUCONATE PHOSPHATASE"/>
    <property type="match status" value="1"/>
</dbReference>
<keyword evidence="6" id="KW-0413">Isomerase</keyword>
<evidence type="ECO:0000256" key="2">
    <source>
        <dbReference type="ARBA" id="ARBA00006171"/>
    </source>
</evidence>
<dbReference type="RefSeq" id="WP_108688056.1">
    <property type="nucleotide sequence ID" value="NZ_QCYK01000002.1"/>
</dbReference>
<dbReference type="OrthoDB" id="9797743at2"/>
<dbReference type="InterPro" id="IPR023214">
    <property type="entry name" value="HAD_sf"/>
</dbReference>
<dbReference type="NCBIfam" id="TIGR02009">
    <property type="entry name" value="PGMB-YQAB-SF"/>
    <property type="match status" value="1"/>
</dbReference>
<evidence type="ECO:0000313" key="11">
    <source>
        <dbReference type="EMBL" id="PUZ26218.1"/>
    </source>
</evidence>
<evidence type="ECO:0000256" key="5">
    <source>
        <dbReference type="ARBA" id="ARBA00022842"/>
    </source>
</evidence>
<dbReference type="Gene3D" id="3.40.50.1000">
    <property type="entry name" value="HAD superfamily/HAD-like"/>
    <property type="match status" value="1"/>
</dbReference>
<gene>
    <name evidence="11" type="ORF">DCC81_18500</name>
</gene>
<evidence type="ECO:0000256" key="3">
    <source>
        <dbReference type="ARBA" id="ARBA00022553"/>
    </source>
</evidence>
<keyword evidence="5" id="KW-0460">Magnesium</keyword>
<reference evidence="11 12" key="1">
    <citation type="submission" date="2018-04" db="EMBL/GenBank/DDBJ databases">
        <title>Chitinophaga fuyangensis sp. nov., isolated from soil in a chemical factory.</title>
        <authorList>
            <person name="Chen K."/>
        </authorList>
    </citation>
    <scope>NUCLEOTIDE SEQUENCE [LARGE SCALE GENOMIC DNA]</scope>
    <source>
        <strain evidence="11 12">LY-1</strain>
    </source>
</reference>
<proteinExistence type="inferred from homology"/>
<evidence type="ECO:0000256" key="8">
    <source>
        <dbReference type="ARBA" id="ARBA00044926"/>
    </source>
</evidence>
<dbReference type="InterPro" id="IPR010976">
    <property type="entry name" value="B-phosphoglucomutase_hydrolase"/>
</dbReference>
<name>A0A2T7BIX2_9BACT</name>
<keyword evidence="4" id="KW-0479">Metal-binding</keyword>
<comment type="similarity">
    <text evidence="2">Belongs to the HAD-like hydrolase superfamily. CbbY/CbbZ/Gph/YieH family.</text>
</comment>
<evidence type="ECO:0000256" key="1">
    <source>
        <dbReference type="ARBA" id="ARBA00001946"/>
    </source>
</evidence>
<dbReference type="Gene3D" id="1.10.150.240">
    <property type="entry name" value="Putative phosphatase, domain 2"/>
    <property type="match status" value="1"/>
</dbReference>
<dbReference type="InterPro" id="IPR041492">
    <property type="entry name" value="HAD_2"/>
</dbReference>